<organism evidence="1 2">
    <name type="scientific">Chitinophaga polysaccharea</name>
    <dbReference type="NCBI Taxonomy" id="1293035"/>
    <lineage>
        <taxon>Bacteria</taxon>
        <taxon>Pseudomonadati</taxon>
        <taxon>Bacteroidota</taxon>
        <taxon>Chitinophagia</taxon>
        <taxon>Chitinophagales</taxon>
        <taxon>Chitinophagaceae</taxon>
        <taxon>Chitinophaga</taxon>
    </lineage>
</organism>
<evidence type="ECO:0000313" key="2">
    <source>
        <dbReference type="Proteomes" id="UP000320811"/>
    </source>
</evidence>
<dbReference type="Pfam" id="PF13365">
    <property type="entry name" value="Trypsin_2"/>
    <property type="match status" value="1"/>
</dbReference>
<keyword evidence="2" id="KW-1185">Reference proteome</keyword>
<name>A0A561P6E9_9BACT</name>
<comment type="caution">
    <text evidence="1">The sequence shown here is derived from an EMBL/GenBank/DDBJ whole genome shotgun (WGS) entry which is preliminary data.</text>
</comment>
<dbReference type="SUPFAM" id="SSF50494">
    <property type="entry name" value="Trypsin-like serine proteases"/>
    <property type="match status" value="1"/>
</dbReference>
<protein>
    <submittedName>
        <fullName evidence="1">Trypsin-like peptidase</fullName>
    </submittedName>
</protein>
<dbReference type="AlphaFoldDB" id="A0A561P6E9"/>
<dbReference type="Gene3D" id="2.40.10.10">
    <property type="entry name" value="Trypsin-like serine proteases"/>
    <property type="match status" value="1"/>
</dbReference>
<dbReference type="RefSeq" id="WP_145674395.1">
    <property type="nucleotide sequence ID" value="NZ_VIWO01000012.1"/>
</dbReference>
<sequence>MFQQDDKIVNYFIALVKAKKPVPPSKEYALTELIGTGFLIGNNGYALTAAHVIEQLLENHNSATDAIAGTFVDTHWNVIEIEKYEMHPTEDVGIVKFRGSGWKSIVKIDPVAKHSAVEYVCWGYPHETAKEIQKLDPAAIIIPELIYTQGYVRRRISRQLYPTMIFRGTKFYELSEIVGGGNSGAPVLLKGTEAPFNVFGVYIGENEHVSYAVRLADICDWVPSILGKAIIDEANL</sequence>
<dbReference type="InterPro" id="IPR009003">
    <property type="entry name" value="Peptidase_S1_PA"/>
</dbReference>
<proteinExistence type="predicted"/>
<gene>
    <name evidence="1" type="ORF">FHW36_112138</name>
</gene>
<reference evidence="1 2" key="1">
    <citation type="submission" date="2019-06" db="EMBL/GenBank/DDBJ databases">
        <title>Sorghum-associated microbial communities from plants grown in Nebraska, USA.</title>
        <authorList>
            <person name="Schachtman D."/>
        </authorList>
    </citation>
    <scope>NUCLEOTIDE SEQUENCE [LARGE SCALE GENOMIC DNA]</scope>
    <source>
        <strain evidence="1 2">1209</strain>
    </source>
</reference>
<dbReference type="Proteomes" id="UP000320811">
    <property type="component" value="Unassembled WGS sequence"/>
</dbReference>
<evidence type="ECO:0000313" key="1">
    <source>
        <dbReference type="EMBL" id="TWF33697.1"/>
    </source>
</evidence>
<accession>A0A561P6E9</accession>
<dbReference type="InterPro" id="IPR043504">
    <property type="entry name" value="Peptidase_S1_PA_chymotrypsin"/>
</dbReference>
<dbReference type="OrthoDB" id="9766361at2"/>
<dbReference type="EMBL" id="VIWO01000012">
    <property type="protein sequence ID" value="TWF33697.1"/>
    <property type="molecule type" value="Genomic_DNA"/>
</dbReference>